<dbReference type="GO" id="GO:0016887">
    <property type="term" value="F:ATP hydrolysis activity"/>
    <property type="evidence" value="ECO:0007669"/>
    <property type="project" value="InterPro"/>
</dbReference>
<dbReference type="HOGENOM" id="CLU_000604_27_1_1"/>
<feature type="transmembrane region" description="Helical" evidence="10">
    <location>
        <begin position="121"/>
        <end position="143"/>
    </location>
</feature>
<keyword evidence="7 10" id="KW-1133">Transmembrane helix</keyword>
<keyword evidence="8 10" id="KW-0472">Membrane</keyword>
<dbReference type="Pfam" id="PF00005">
    <property type="entry name" value="ABC_tran"/>
    <property type="match status" value="2"/>
</dbReference>
<keyword evidence="4" id="KW-0677">Repeat</keyword>
<dbReference type="InterPro" id="IPR003593">
    <property type="entry name" value="AAA+_ATPase"/>
</dbReference>
<keyword evidence="5" id="KW-0547">Nucleotide-binding</keyword>
<feature type="domain" description="ABC transmembrane type-1" evidence="12">
    <location>
        <begin position="962"/>
        <end position="1246"/>
    </location>
</feature>
<dbReference type="SMART" id="SM00382">
    <property type="entry name" value="AAA"/>
    <property type="match status" value="2"/>
</dbReference>
<dbReference type="PROSITE" id="PS50893">
    <property type="entry name" value="ABC_TRANSPORTER_2"/>
    <property type="match status" value="2"/>
</dbReference>
<feature type="transmembrane region" description="Helical" evidence="10">
    <location>
        <begin position="64"/>
        <end position="86"/>
    </location>
</feature>
<evidence type="ECO:0000256" key="4">
    <source>
        <dbReference type="ARBA" id="ARBA00022737"/>
    </source>
</evidence>
<feature type="transmembrane region" description="Helical" evidence="10">
    <location>
        <begin position="961"/>
        <end position="982"/>
    </location>
</feature>
<reference evidence="13 14" key="1">
    <citation type="journal article" date="2007" name="Nat. Biotechnol.">
        <title>Genome sequence of the lignocellulose-bioconverting and xylose-fermenting yeast Pichia stipitis.</title>
        <authorList>
            <person name="Jeffries T.W."/>
            <person name="Grigoriev I.V."/>
            <person name="Grimwood J."/>
            <person name="Laplaza J.M."/>
            <person name="Aerts A."/>
            <person name="Salamov A."/>
            <person name="Schmutz J."/>
            <person name="Lindquist E."/>
            <person name="Dehal P."/>
            <person name="Shapiro H."/>
            <person name="Jin Y.S."/>
            <person name="Passoth V."/>
            <person name="Richardson P.M."/>
        </authorList>
    </citation>
    <scope>NUCLEOTIDE SEQUENCE [LARGE SCALE GENOMIC DNA]</scope>
    <source>
        <strain evidence="14">ATCC 58785 / CBS 6054 / NBRC 10063 / NRRL Y-11545</strain>
    </source>
</reference>
<feature type="transmembrane region" description="Helical" evidence="10">
    <location>
        <begin position="1002"/>
        <end position="1029"/>
    </location>
</feature>
<evidence type="ECO:0000313" key="13">
    <source>
        <dbReference type="EMBL" id="ABN64960.2"/>
    </source>
</evidence>
<dbReference type="EMBL" id="CP000496">
    <property type="protein sequence ID" value="ABN64960.2"/>
    <property type="molecule type" value="Genomic_DNA"/>
</dbReference>
<evidence type="ECO:0000256" key="5">
    <source>
        <dbReference type="ARBA" id="ARBA00022741"/>
    </source>
</evidence>
<dbReference type="PROSITE" id="PS00211">
    <property type="entry name" value="ABC_TRANSPORTER_1"/>
    <property type="match status" value="2"/>
</dbReference>
<dbReference type="InterPro" id="IPR036640">
    <property type="entry name" value="ABC1_TM_sf"/>
</dbReference>
<dbReference type="InterPro" id="IPR027417">
    <property type="entry name" value="P-loop_NTPase"/>
</dbReference>
<dbReference type="InterPro" id="IPR011527">
    <property type="entry name" value="ABC1_TM_dom"/>
</dbReference>
<evidence type="ECO:0000259" key="11">
    <source>
        <dbReference type="PROSITE" id="PS50893"/>
    </source>
</evidence>
<accession>A3LNZ8</accession>
<evidence type="ECO:0000256" key="10">
    <source>
        <dbReference type="SAM" id="Phobius"/>
    </source>
</evidence>
<dbReference type="InterPro" id="IPR044726">
    <property type="entry name" value="ABCC_6TM_D2"/>
</dbReference>
<dbReference type="Gene3D" id="1.20.1560.10">
    <property type="entry name" value="ABC transporter type 1, transmembrane domain"/>
    <property type="match status" value="2"/>
</dbReference>
<evidence type="ECO:0000256" key="1">
    <source>
        <dbReference type="ARBA" id="ARBA00004128"/>
    </source>
</evidence>
<evidence type="ECO:0000256" key="8">
    <source>
        <dbReference type="ARBA" id="ARBA00023136"/>
    </source>
</evidence>
<evidence type="ECO:0000256" key="2">
    <source>
        <dbReference type="ARBA" id="ARBA00022448"/>
    </source>
</evidence>
<dbReference type="eggNOG" id="KOG0054">
    <property type="taxonomic scope" value="Eukaryota"/>
</dbReference>
<dbReference type="Proteomes" id="UP000002258">
    <property type="component" value="Chromosome 2"/>
</dbReference>
<keyword evidence="2" id="KW-0813">Transport</keyword>
<dbReference type="InterPro" id="IPR003439">
    <property type="entry name" value="ABC_transporter-like_ATP-bd"/>
</dbReference>
<feature type="transmembrane region" description="Helical" evidence="10">
    <location>
        <begin position="505"/>
        <end position="531"/>
    </location>
</feature>
<evidence type="ECO:0000256" key="3">
    <source>
        <dbReference type="ARBA" id="ARBA00022692"/>
    </source>
</evidence>
<dbReference type="FunFam" id="3.40.50.300:FF:000997">
    <property type="entry name" value="Multidrug resistance-associated protein 1"/>
    <property type="match status" value="1"/>
</dbReference>
<feature type="transmembrane region" description="Helical" evidence="10">
    <location>
        <begin position="1193"/>
        <end position="1211"/>
    </location>
</feature>
<dbReference type="OMA" id="ILISMEN"/>
<dbReference type="InParanoid" id="A3LNZ8"/>
<dbReference type="InterPro" id="IPR050173">
    <property type="entry name" value="ABC_transporter_C-like"/>
</dbReference>
<feature type="transmembrane region" description="Helical" evidence="10">
    <location>
        <begin position="321"/>
        <end position="352"/>
    </location>
</feature>
<comment type="subcellular location">
    <subcellularLocation>
        <location evidence="1">Vacuole membrane</location>
        <topology evidence="1">Multi-pass membrane protein</topology>
    </subcellularLocation>
</comment>
<dbReference type="CDD" id="cd18579">
    <property type="entry name" value="ABC_6TM_ABCC_D1"/>
    <property type="match status" value="1"/>
</dbReference>
<dbReference type="FunFam" id="3.40.50.300:FF:000565">
    <property type="entry name" value="ABC bile acid transporter"/>
    <property type="match status" value="1"/>
</dbReference>
<dbReference type="FunFam" id="1.20.1560.10:FF:000013">
    <property type="entry name" value="ABC transporter C family member 2"/>
    <property type="match status" value="1"/>
</dbReference>
<dbReference type="CDD" id="cd18580">
    <property type="entry name" value="ABC_6TM_ABCC_D2"/>
    <property type="match status" value="1"/>
</dbReference>
<dbReference type="PROSITE" id="PS50929">
    <property type="entry name" value="ABC_TM1F"/>
    <property type="match status" value="2"/>
</dbReference>
<evidence type="ECO:0000256" key="9">
    <source>
        <dbReference type="SAM" id="MobiDB-lite"/>
    </source>
</evidence>
<keyword evidence="3 10" id="KW-0812">Transmembrane</keyword>
<proteinExistence type="predicted"/>
<dbReference type="Pfam" id="PF24357">
    <property type="entry name" value="TMD0_ABC"/>
    <property type="match status" value="1"/>
</dbReference>
<keyword evidence="6" id="KW-0067">ATP-binding</keyword>
<dbReference type="InterPro" id="IPR056227">
    <property type="entry name" value="TMD0_ABC"/>
</dbReference>
<dbReference type="CDD" id="cd03250">
    <property type="entry name" value="ABCC_MRP_domain1"/>
    <property type="match status" value="1"/>
</dbReference>
<dbReference type="KEGG" id="pic:PICST_54822"/>
<feature type="domain" description="ABC transporter" evidence="11">
    <location>
        <begin position="622"/>
        <end position="848"/>
    </location>
</feature>
<dbReference type="OrthoDB" id="6500128at2759"/>
<name>A3LNZ8_PICST</name>
<keyword evidence="14" id="KW-1185">Reference proteome</keyword>
<dbReference type="InterPro" id="IPR017871">
    <property type="entry name" value="ABC_transporter-like_CS"/>
</dbReference>
<dbReference type="Pfam" id="PF00664">
    <property type="entry name" value="ABC_membrane"/>
    <property type="match status" value="2"/>
</dbReference>
<dbReference type="PANTHER" id="PTHR24223">
    <property type="entry name" value="ATP-BINDING CASSETTE SUB-FAMILY C"/>
    <property type="match status" value="1"/>
</dbReference>
<protein>
    <submittedName>
        <fullName evidence="13">Bile pigment transporter</fullName>
    </submittedName>
</protein>
<feature type="transmembrane region" description="Helical" evidence="10">
    <location>
        <begin position="263"/>
        <end position="282"/>
    </location>
</feature>
<feature type="transmembrane region" description="Helical" evidence="10">
    <location>
        <begin position="289"/>
        <end position="309"/>
    </location>
</feature>
<organism evidence="13 14">
    <name type="scientific">Scheffersomyces stipitis (strain ATCC 58785 / CBS 6054 / NBRC 10063 / NRRL Y-11545)</name>
    <name type="common">Yeast</name>
    <name type="synonym">Pichia stipitis</name>
    <dbReference type="NCBI Taxonomy" id="322104"/>
    <lineage>
        <taxon>Eukaryota</taxon>
        <taxon>Fungi</taxon>
        <taxon>Dikarya</taxon>
        <taxon>Ascomycota</taxon>
        <taxon>Saccharomycotina</taxon>
        <taxon>Pichiomycetes</taxon>
        <taxon>Debaryomycetaceae</taxon>
        <taxon>Scheffersomyces</taxon>
    </lineage>
</organism>
<feature type="region of interest" description="Disordered" evidence="9">
    <location>
        <begin position="1404"/>
        <end position="1424"/>
    </location>
</feature>
<evidence type="ECO:0000256" key="7">
    <source>
        <dbReference type="ARBA" id="ARBA00022989"/>
    </source>
</evidence>
<feature type="transmembrane region" description="Helical" evidence="10">
    <location>
        <begin position="1218"/>
        <end position="1242"/>
    </location>
</feature>
<dbReference type="RefSeq" id="XP_001382989.2">
    <property type="nucleotide sequence ID" value="XM_001382952.1"/>
</dbReference>
<dbReference type="GO" id="GO:0140359">
    <property type="term" value="F:ABC-type transporter activity"/>
    <property type="evidence" value="ECO:0007669"/>
    <property type="project" value="InterPro"/>
</dbReference>
<feature type="transmembrane region" description="Helical" evidence="10">
    <location>
        <begin position="98"/>
        <end position="115"/>
    </location>
</feature>
<dbReference type="GeneID" id="4837672"/>
<evidence type="ECO:0000259" key="12">
    <source>
        <dbReference type="PROSITE" id="PS50929"/>
    </source>
</evidence>
<dbReference type="InterPro" id="IPR044746">
    <property type="entry name" value="ABCC_6TM_D1"/>
</dbReference>
<evidence type="ECO:0000313" key="14">
    <source>
        <dbReference type="Proteomes" id="UP000002258"/>
    </source>
</evidence>
<feature type="transmembrane region" description="Helical" evidence="10">
    <location>
        <begin position="164"/>
        <end position="187"/>
    </location>
</feature>
<gene>
    <name evidence="13" type="ORF">PICST_54822</name>
</gene>
<feature type="non-terminal residue" evidence="13">
    <location>
        <position position="1"/>
    </location>
</feature>
<feature type="transmembrane region" description="Helical" evidence="10">
    <location>
        <begin position="21"/>
        <end position="40"/>
    </location>
</feature>
<dbReference type="GO" id="GO:0005524">
    <property type="term" value="F:ATP binding"/>
    <property type="evidence" value="ECO:0007669"/>
    <property type="project" value="UniProtKB-KW"/>
</dbReference>
<feature type="domain" description="ABC transporter" evidence="11">
    <location>
        <begin position="1283"/>
        <end position="1539"/>
    </location>
</feature>
<dbReference type="Gene3D" id="3.40.50.300">
    <property type="entry name" value="P-loop containing nucleotide triphosphate hydrolases"/>
    <property type="match status" value="2"/>
</dbReference>
<feature type="transmembrane region" description="Helical" evidence="10">
    <location>
        <begin position="537"/>
        <end position="559"/>
    </location>
</feature>
<feature type="compositionally biased region" description="Acidic residues" evidence="9">
    <location>
        <begin position="1412"/>
        <end position="1424"/>
    </location>
</feature>
<dbReference type="SUPFAM" id="SSF52540">
    <property type="entry name" value="P-loop containing nucleoside triphosphate hydrolases"/>
    <property type="match status" value="2"/>
</dbReference>
<dbReference type="PANTHER" id="PTHR24223:SF443">
    <property type="entry name" value="MULTIDRUG-RESISTANCE LIKE PROTEIN 1, ISOFORM I"/>
    <property type="match status" value="1"/>
</dbReference>
<feature type="domain" description="ABC transmembrane type-1" evidence="12">
    <location>
        <begin position="286"/>
        <end position="568"/>
    </location>
</feature>
<evidence type="ECO:0000256" key="6">
    <source>
        <dbReference type="ARBA" id="ARBA00022840"/>
    </source>
</evidence>
<dbReference type="GO" id="GO:0000329">
    <property type="term" value="C:fungal-type vacuole membrane"/>
    <property type="evidence" value="ECO:0007669"/>
    <property type="project" value="UniProtKB-ARBA"/>
</dbReference>
<feature type="transmembrane region" description="Helical" evidence="10">
    <location>
        <begin position="1089"/>
        <end position="1113"/>
    </location>
</feature>
<dbReference type="SUPFAM" id="SSF90123">
    <property type="entry name" value="ABC transporter transmembrane region"/>
    <property type="match status" value="2"/>
</dbReference>
<dbReference type="CDD" id="cd03244">
    <property type="entry name" value="ABCC_MRP_domain2"/>
    <property type="match status" value="1"/>
</dbReference>
<sequence length="1549" mass="172807">RPLYDPHQNTINPCFLGSVNVVFSAIVGLIAVFQIFNLLWNNKHGPYRIKYSFGSPFGLKSVGIYHLVKINSIILQFVLILSLTILTYTGENVKSFGLVLNTFLLAAVVLPLHIVEVTRSVIPSASLLLYWVGSTFYDFVVVLQDSFSTQKVYIPSENKPLASIIYVLELAILLNSALVLVFELSLYKPSVELVDYFNLNDWDVSSVRNFFSELGFFWLRDTIQDIHETNTVSFDEIPPSPIVDRKLKKIANPSEDDLKLPHFSMFLLLFKIHWAILLRGFIVDSLEMIFSFGQAFLFQRFILYFTNASSANTENGQGEPLIVGFAIATAIFFCAVGRFISFNQFFVCYFVVRSKLQSSLIGFVYNKAIRLSQESRKGKSTGDIVNNLSVDVFEVSELPRLVEAATMPFRLVFSLLALYKIMGPASYSGFVVAAILVPISSKVSSSIWTLYNESMKIRDERTRLTTEILNSIKSIKLYSWEKPMLSRLFSIRNDRELVYAKKIGIFNAAATFLWSCIPFMVSCACLVTFAVLSKAPLVPSVVFPALTLFEILAEPILLLPDLFSQVVEMNVSLKRLRELFLLEELDADIIERTDNSLSKNDSAIEIKNSTFLWSTEPKIESTDPESVVESEGPSNIALDNINFEAKKGQLTCVVGRVGSGKTTLLRSILGEVPAQKNADTSIKVNGSIAYCAQSPWIMNATVKANILFGCKFNKVFYDRTVEACQLTSDFEVLPDGDRTVVGEKGISLSGGQKARIALARAVYSRADVCILDDVLSAVDAHVGKNITKLVLGPEGLLASKTVVLATNAVNVLHQAHEIVLLKKGKITERGNYDEVMARKSDLAALIEEYDDSKDDIKGNADVHVASTDINSSQSSDEIVKYSPENETAVEDDEEQFEHLERMETRTTLRRASFVSFSHNYEDDEDETVVKRTGQEAEVGAQGEVKLGVYLEYFKACNYSYVALYVICFACNITASISANYVLKTWSEQNMSAGHNVNPILFLSFYATLGISGGFFTLLGAMVIWTYCVVSGSKYFHDKMARSVLRSPMSFFETTPTGRIINRFADDINVLDQQIIWSCMGAVEHVLQAFGLISVIVYNLPLMFIIIAVLLYVYNQVRGYFIPSSRELKRLASAKKSPVFSHLQESVSGAETIRAYGQEERFKFQNTNNVDSLVRVTFTNLCCNRWLSMRLQSISAVIVYACTLLILASLGAKKQLSSGLVGFIMINALSITGVLNAIIRYWADIETKSVSIERIIEYCNLTPEAEEVVEGNRPPQDWPATGAISFKNYTTRYRKNLDPVLNDITIDIKPQEKIGIVGRTGAGKSTLSLAIFRIIEATGGHIEIDGINTSEIGLYDLRHKLNIIPQDAHAIEGSIRSNLDPFDEHSDDELWKVLELAHLKEHVQSMKTKKEVDEDDKKEETSENADDFDVGLAAKVQEGGSNLSSGQRQLLALARSLLNPSRVLILDEATAAVDVQTDKIIQETIRSEFNNKTILTIAHRLETILDSDRVLVLDRGQVKEFDSPKALLSDESSIFYSLCKEGGYLKDIDL</sequence>